<dbReference type="Proteomes" id="UP000515124">
    <property type="component" value="Unplaced"/>
</dbReference>
<dbReference type="GeneID" id="110772530"/>
<gene>
    <name evidence="7" type="primary">LOC110772530</name>
</gene>
<evidence type="ECO:0000313" key="7">
    <source>
        <dbReference type="RefSeq" id="XP_021832658.1"/>
    </source>
</evidence>
<reference evidence="7" key="1">
    <citation type="submission" date="2025-08" db="UniProtKB">
        <authorList>
            <consortium name="RefSeq"/>
        </authorList>
    </citation>
    <scope>IDENTIFICATION</scope>
</reference>
<dbReference type="InterPro" id="IPR018247">
    <property type="entry name" value="EF_Hand_1_Ca_BS"/>
</dbReference>
<keyword evidence="2" id="KW-0479">Metal-binding</keyword>
<feature type="domain" description="EF-hand" evidence="5">
    <location>
        <begin position="163"/>
        <end position="198"/>
    </location>
</feature>
<dbReference type="InterPro" id="IPR039647">
    <property type="entry name" value="EF_hand_pair_protein_CML-like"/>
</dbReference>
<dbReference type="PANTHER" id="PTHR10891">
    <property type="entry name" value="EF-HAND CALCIUM-BINDING DOMAIN CONTAINING PROTEIN"/>
    <property type="match status" value="1"/>
</dbReference>
<sequence length="199" mass="22866">MEDHRELKKKTEADMSNANFLDFQYNLSKRKFLRKPSHVFSFRDRQNSGLSPSFEPNPDEMKRVFEKFDSNKDGKISQQDYKAILRALGKGNMVGEVRKIFRVADLDGDGFINFKEFMEVHKKGGGIRTIDIQNAFRTFDLNGDGKISAEEVMEVLERLGESCSLEDCQRMVRAVDTDGDGVVDIDEFMTMMTRSMKHA</sequence>
<dbReference type="Pfam" id="PF13499">
    <property type="entry name" value="EF-hand_7"/>
    <property type="match status" value="2"/>
</dbReference>
<evidence type="ECO:0000313" key="6">
    <source>
        <dbReference type="Proteomes" id="UP000515124"/>
    </source>
</evidence>
<accession>A0A6P5TXZ6</accession>
<feature type="domain" description="EF-hand" evidence="5">
    <location>
        <begin position="127"/>
        <end position="162"/>
    </location>
</feature>
<dbReference type="Gene3D" id="1.10.238.10">
    <property type="entry name" value="EF-hand"/>
    <property type="match status" value="2"/>
</dbReference>
<dbReference type="PRINTS" id="PR00450">
    <property type="entry name" value="RECOVERIN"/>
</dbReference>
<dbReference type="FunFam" id="1.10.238.10:FF:000089">
    <property type="entry name" value="calmodulin-like protein 3"/>
    <property type="match status" value="1"/>
</dbReference>
<dbReference type="PROSITE" id="PS00018">
    <property type="entry name" value="EF_HAND_1"/>
    <property type="match status" value="3"/>
</dbReference>
<feature type="domain" description="EF-hand" evidence="5">
    <location>
        <begin position="92"/>
        <end position="126"/>
    </location>
</feature>
<dbReference type="KEGG" id="pavi:110772530"/>
<dbReference type="PROSITE" id="PS50222">
    <property type="entry name" value="EF_HAND_2"/>
    <property type="match status" value="4"/>
</dbReference>
<comment type="function">
    <text evidence="1">Potential calcium sensor.</text>
</comment>
<name>A0A6P5TXZ6_PRUAV</name>
<dbReference type="GO" id="GO:0005509">
    <property type="term" value="F:calcium ion binding"/>
    <property type="evidence" value="ECO:0007669"/>
    <property type="project" value="InterPro"/>
</dbReference>
<dbReference type="InterPro" id="IPR002048">
    <property type="entry name" value="EF_hand_dom"/>
</dbReference>
<dbReference type="CDD" id="cd00051">
    <property type="entry name" value="EFh"/>
    <property type="match status" value="1"/>
</dbReference>
<evidence type="ECO:0000256" key="1">
    <source>
        <dbReference type="ARBA" id="ARBA00003291"/>
    </source>
</evidence>
<evidence type="ECO:0000256" key="2">
    <source>
        <dbReference type="ARBA" id="ARBA00022723"/>
    </source>
</evidence>
<evidence type="ECO:0000256" key="3">
    <source>
        <dbReference type="ARBA" id="ARBA00022737"/>
    </source>
</evidence>
<dbReference type="GO" id="GO:0005737">
    <property type="term" value="C:cytoplasm"/>
    <property type="evidence" value="ECO:0007669"/>
    <property type="project" value="UniProtKB-ARBA"/>
</dbReference>
<organism evidence="6 7">
    <name type="scientific">Prunus avium</name>
    <name type="common">Cherry</name>
    <name type="synonym">Cerasus avium</name>
    <dbReference type="NCBI Taxonomy" id="42229"/>
    <lineage>
        <taxon>Eukaryota</taxon>
        <taxon>Viridiplantae</taxon>
        <taxon>Streptophyta</taxon>
        <taxon>Embryophyta</taxon>
        <taxon>Tracheophyta</taxon>
        <taxon>Spermatophyta</taxon>
        <taxon>Magnoliopsida</taxon>
        <taxon>eudicotyledons</taxon>
        <taxon>Gunneridae</taxon>
        <taxon>Pentapetalae</taxon>
        <taxon>rosids</taxon>
        <taxon>fabids</taxon>
        <taxon>Rosales</taxon>
        <taxon>Rosaceae</taxon>
        <taxon>Amygdaloideae</taxon>
        <taxon>Amygdaleae</taxon>
        <taxon>Prunus</taxon>
    </lineage>
</organism>
<dbReference type="InterPro" id="IPR011992">
    <property type="entry name" value="EF-hand-dom_pair"/>
</dbReference>
<evidence type="ECO:0000259" key="5">
    <source>
        <dbReference type="PROSITE" id="PS50222"/>
    </source>
</evidence>
<dbReference type="SUPFAM" id="SSF47473">
    <property type="entry name" value="EF-hand"/>
    <property type="match status" value="1"/>
</dbReference>
<dbReference type="AlphaFoldDB" id="A0A6P5TXZ6"/>
<dbReference type="RefSeq" id="XP_021832658.1">
    <property type="nucleotide sequence ID" value="XM_021976966.1"/>
</dbReference>
<proteinExistence type="predicted"/>
<keyword evidence="4" id="KW-0106">Calcium</keyword>
<keyword evidence="6" id="KW-1185">Reference proteome</keyword>
<evidence type="ECO:0000256" key="4">
    <source>
        <dbReference type="ARBA" id="ARBA00022837"/>
    </source>
</evidence>
<keyword evidence="3" id="KW-0677">Repeat</keyword>
<feature type="domain" description="EF-hand" evidence="5">
    <location>
        <begin position="56"/>
        <end position="91"/>
    </location>
</feature>
<protein>
    <submittedName>
        <fullName evidence="7">Calmodulin-like protein 1</fullName>
    </submittedName>
</protein>
<dbReference type="SMART" id="SM00054">
    <property type="entry name" value="EFh"/>
    <property type="match status" value="4"/>
</dbReference>